<dbReference type="Proteomes" id="UP001596156">
    <property type="component" value="Unassembled WGS sequence"/>
</dbReference>
<evidence type="ECO:0000313" key="2">
    <source>
        <dbReference type="Proteomes" id="UP001596156"/>
    </source>
</evidence>
<gene>
    <name evidence="1" type="ORF">ACFPN6_19905</name>
</gene>
<comment type="caution">
    <text evidence="1">The sequence shown here is derived from an EMBL/GenBank/DDBJ whole genome shotgun (WGS) entry which is preliminary data.</text>
</comment>
<proteinExistence type="predicted"/>
<protein>
    <submittedName>
        <fullName evidence="1">Uncharacterized protein</fullName>
    </submittedName>
</protein>
<sequence>MPALGHLLEGRLRMRTESGEETYEAGQAYCWAPGHVCLALEDGEWVESPPSGDLQRVIDHLASRAG</sequence>
<organism evidence="1 2">
    <name type="scientific">Streptomyces fimbriatus</name>
    <dbReference type="NCBI Taxonomy" id="68197"/>
    <lineage>
        <taxon>Bacteria</taxon>
        <taxon>Bacillati</taxon>
        <taxon>Actinomycetota</taxon>
        <taxon>Actinomycetes</taxon>
        <taxon>Kitasatosporales</taxon>
        <taxon>Streptomycetaceae</taxon>
        <taxon>Streptomyces</taxon>
    </lineage>
</organism>
<reference evidence="2" key="1">
    <citation type="journal article" date="2019" name="Int. J. Syst. Evol. Microbiol.">
        <title>The Global Catalogue of Microorganisms (GCM) 10K type strain sequencing project: providing services to taxonomists for standard genome sequencing and annotation.</title>
        <authorList>
            <consortium name="The Broad Institute Genomics Platform"/>
            <consortium name="The Broad Institute Genome Sequencing Center for Infectious Disease"/>
            <person name="Wu L."/>
            <person name="Ma J."/>
        </authorList>
    </citation>
    <scope>NUCLEOTIDE SEQUENCE [LARGE SCALE GENOMIC DNA]</scope>
    <source>
        <strain evidence="2">CCM 8479</strain>
    </source>
</reference>
<dbReference type="EMBL" id="JBHSKL010000026">
    <property type="protein sequence ID" value="MFC5226820.1"/>
    <property type="molecule type" value="Genomic_DNA"/>
</dbReference>
<evidence type="ECO:0000313" key="1">
    <source>
        <dbReference type="EMBL" id="MFC5226820.1"/>
    </source>
</evidence>
<name>A0ABW0D8X2_STRFI</name>
<accession>A0ABW0D8X2</accession>
<dbReference type="RefSeq" id="WP_344642132.1">
    <property type="nucleotide sequence ID" value="NZ_BAAASS010000001.1"/>
</dbReference>
<keyword evidence="2" id="KW-1185">Reference proteome</keyword>